<dbReference type="EMBL" id="JANAWD010000050">
    <property type="protein sequence ID" value="KAJ3489204.1"/>
    <property type="molecule type" value="Genomic_DNA"/>
</dbReference>
<dbReference type="Proteomes" id="UP001212997">
    <property type="component" value="Unassembled WGS sequence"/>
</dbReference>
<reference evidence="2" key="1">
    <citation type="submission" date="2022-07" db="EMBL/GenBank/DDBJ databases">
        <title>Genome Sequence of Physisporinus lineatus.</title>
        <authorList>
            <person name="Buettner E."/>
        </authorList>
    </citation>
    <scope>NUCLEOTIDE SEQUENCE</scope>
    <source>
        <strain evidence="2">VT162</strain>
    </source>
</reference>
<feature type="compositionally biased region" description="Low complexity" evidence="1">
    <location>
        <begin position="609"/>
        <end position="628"/>
    </location>
</feature>
<evidence type="ECO:0000256" key="1">
    <source>
        <dbReference type="SAM" id="MobiDB-lite"/>
    </source>
</evidence>
<evidence type="ECO:0000313" key="2">
    <source>
        <dbReference type="EMBL" id="KAJ3489204.1"/>
    </source>
</evidence>
<protein>
    <submittedName>
        <fullName evidence="2">Uncharacterized protein</fullName>
    </submittedName>
</protein>
<feature type="compositionally biased region" description="Low complexity" evidence="1">
    <location>
        <begin position="496"/>
        <end position="505"/>
    </location>
</feature>
<keyword evidence="3" id="KW-1185">Reference proteome</keyword>
<feature type="compositionally biased region" description="Acidic residues" evidence="1">
    <location>
        <begin position="698"/>
        <end position="711"/>
    </location>
</feature>
<sequence>MQIGNKAEGMARLKMTNGMLCEHPWGTKEDESHFRARAGADSVSVARNWTYRINMILIDVPATDRGLYCLLWRRSTRLRAWRKVEKGRTSGCAAHDELSDFSSPALFLATFLNVPPIFQPISVLMSGEIAMDTSNDAQNLSHNPQDAQTADDPTASLRAAALRTLRAKRRKVNVPEAQPVLPRHLASAQATPITLDYGEDVSMSSTPPQAAITPVLQSTRSDDAHMREEGEISDSEEPSVSPMTPQVVSPVASRSLPKPPQHKSSPTSRPPEVEAILIKAEPRGVTRSPQRQSHSLVPPPSSIDPELLRIDEAHARPGLLMTQSQYDAAKDIILDLLGWGVSPEYLVDCGLSRELIFYVFTELNIRFPRNFETYPPHSQSAYHGSPEPLTPPPFIDRIQRSGSLSTSSPSAIPSRPIQGHPSLPQKPSAPQGELPTSPILTATPIAHTTSTNSASLPPPPSLLDIEQQRKKELLARKAVLASRKRKSPSVTSPSMQASQQVQAQSTNPRESKKVVMEETVDNFLNSINSTHSDAGDEKIPSNSEPPLDDMDVDEPPGLSAIQEDGPSDATTRPPISTARTLPVSASTPPSVASTSQPMQHSAPPPPSPNLASGPTSSSGSRGSTASLPTGPTARDNQRRGLKRPVAADFVDMEPTYPRYHATNGYNPSAFRQSTVRQKTGSFAGVTNGMRRMVINLSDTEDEDDENDDDVPESSIPSMSRMIRAPPRHARRLEGTGTIASSINVAPALLEKEQEIKRMRDRIAAEKEKLRQKKLASLGNPTTPPSSGPPATVKIKEEDLSPPPSLAPQPSDSTNVQSQCEIPGQPSAQTPHTTSPSSEPQSASTCSPYTPIGPLHFP</sequence>
<name>A0AAD5V8U5_9APHY</name>
<accession>A0AAD5V8U5</accession>
<feature type="compositionally biased region" description="Low complexity" evidence="1">
    <location>
        <begin position="401"/>
        <end position="416"/>
    </location>
</feature>
<feature type="compositionally biased region" description="Polar residues" evidence="1">
    <location>
        <begin position="663"/>
        <end position="680"/>
    </location>
</feature>
<feature type="compositionally biased region" description="Polar residues" evidence="1">
    <location>
        <begin position="135"/>
        <end position="148"/>
    </location>
</feature>
<feature type="region of interest" description="Disordered" evidence="1">
    <location>
        <begin position="376"/>
        <end position="439"/>
    </location>
</feature>
<organism evidence="2 3">
    <name type="scientific">Meripilus lineatus</name>
    <dbReference type="NCBI Taxonomy" id="2056292"/>
    <lineage>
        <taxon>Eukaryota</taxon>
        <taxon>Fungi</taxon>
        <taxon>Dikarya</taxon>
        <taxon>Basidiomycota</taxon>
        <taxon>Agaricomycotina</taxon>
        <taxon>Agaricomycetes</taxon>
        <taxon>Polyporales</taxon>
        <taxon>Meripilaceae</taxon>
        <taxon>Meripilus</taxon>
    </lineage>
</organism>
<feature type="region of interest" description="Disordered" evidence="1">
    <location>
        <begin position="198"/>
        <end position="304"/>
    </location>
</feature>
<feature type="compositionally biased region" description="Basic and acidic residues" evidence="1">
    <location>
        <begin position="749"/>
        <end position="768"/>
    </location>
</feature>
<dbReference type="AlphaFoldDB" id="A0AAD5V8U5"/>
<gene>
    <name evidence="2" type="ORF">NLI96_g2268</name>
</gene>
<feature type="compositionally biased region" description="Polar residues" evidence="1">
    <location>
        <begin position="568"/>
        <end position="579"/>
    </location>
</feature>
<feature type="compositionally biased region" description="Basic and acidic residues" evidence="1">
    <location>
        <begin position="220"/>
        <end position="230"/>
    </location>
</feature>
<feature type="compositionally biased region" description="Polar residues" evidence="1">
    <location>
        <begin position="522"/>
        <end position="532"/>
    </location>
</feature>
<feature type="compositionally biased region" description="Low complexity" evidence="1">
    <location>
        <begin position="582"/>
        <end position="601"/>
    </location>
</feature>
<evidence type="ECO:0000313" key="3">
    <source>
        <dbReference type="Proteomes" id="UP001212997"/>
    </source>
</evidence>
<comment type="caution">
    <text evidence="2">The sequence shown here is derived from an EMBL/GenBank/DDBJ whole genome shotgun (WGS) entry which is preliminary data.</text>
</comment>
<feature type="region of interest" description="Disordered" evidence="1">
    <location>
        <begin position="135"/>
        <end position="154"/>
    </location>
</feature>
<feature type="compositionally biased region" description="Polar residues" evidence="1">
    <location>
        <begin position="813"/>
        <end position="847"/>
    </location>
</feature>
<feature type="region of interest" description="Disordered" evidence="1">
    <location>
        <begin position="479"/>
        <end position="857"/>
    </location>
</feature>
<proteinExistence type="predicted"/>